<protein>
    <submittedName>
        <fullName evidence="3">Uncharacterized protein</fullName>
    </submittedName>
</protein>
<keyword evidence="2" id="KW-1133">Transmembrane helix</keyword>
<feature type="region of interest" description="Disordered" evidence="1">
    <location>
        <begin position="190"/>
        <end position="215"/>
    </location>
</feature>
<keyword evidence="2" id="KW-0812">Transmembrane</keyword>
<name>A0A5E6MHK1_9BACT</name>
<feature type="region of interest" description="Disordered" evidence="1">
    <location>
        <begin position="1"/>
        <end position="22"/>
    </location>
</feature>
<evidence type="ECO:0000313" key="4">
    <source>
        <dbReference type="Proteomes" id="UP000334923"/>
    </source>
</evidence>
<dbReference type="RefSeq" id="WP_142660525.1">
    <property type="nucleotide sequence ID" value="NZ_CABFVA020000091.1"/>
</dbReference>
<dbReference type="Proteomes" id="UP000334923">
    <property type="component" value="Unassembled WGS sequence"/>
</dbReference>
<feature type="transmembrane region" description="Helical" evidence="2">
    <location>
        <begin position="24"/>
        <end position="44"/>
    </location>
</feature>
<keyword evidence="2" id="KW-0472">Membrane</keyword>
<evidence type="ECO:0000256" key="2">
    <source>
        <dbReference type="SAM" id="Phobius"/>
    </source>
</evidence>
<dbReference type="EMBL" id="CABFVA020000091">
    <property type="protein sequence ID" value="VVM07378.1"/>
    <property type="molecule type" value="Genomic_DNA"/>
</dbReference>
<keyword evidence="4" id="KW-1185">Reference proteome</keyword>
<organism evidence="3 4">
    <name type="scientific">Methylacidimicrobium tartarophylax</name>
    <dbReference type="NCBI Taxonomy" id="1041768"/>
    <lineage>
        <taxon>Bacteria</taxon>
        <taxon>Pseudomonadati</taxon>
        <taxon>Verrucomicrobiota</taxon>
        <taxon>Methylacidimicrobium</taxon>
    </lineage>
</organism>
<evidence type="ECO:0000313" key="3">
    <source>
        <dbReference type="EMBL" id="VVM07378.1"/>
    </source>
</evidence>
<dbReference type="OrthoDB" id="193065at2"/>
<proteinExistence type="predicted"/>
<accession>A0A5E6MHK1</accession>
<reference evidence="3 4" key="1">
    <citation type="submission" date="2019-09" db="EMBL/GenBank/DDBJ databases">
        <authorList>
            <person name="Cremers G."/>
        </authorList>
    </citation>
    <scope>NUCLEOTIDE SEQUENCE [LARGE SCALE GENOMIC DNA]</scope>
    <source>
        <strain evidence="3">4A</strain>
    </source>
</reference>
<sequence>MNPNGPAKETKGEQPLAKRGKPPLSATTLVLSGFIGLLLFLLFFPNRKAGWEIGKVTHAAAQADGEAHLPGARSAGVVQSLPAPPSSPLTASVALPPPGGVDAFGLPASGAFETGSAQSGEHPVSLSSLASYLPIWGYFEGQEVIVGGRVYHPGEQLVIRTPSGLCKARVAQIDRHCLVLRDEEGTEVRVPWPRPSGGPGTPANEIFIDPSSSGR</sequence>
<dbReference type="AlphaFoldDB" id="A0A5E6MHK1"/>
<gene>
    <name evidence="3" type="ORF">MAMT_01716</name>
</gene>
<evidence type="ECO:0000256" key="1">
    <source>
        <dbReference type="SAM" id="MobiDB-lite"/>
    </source>
</evidence>